<dbReference type="Proteomes" id="UP000053380">
    <property type="component" value="Unassembled WGS sequence"/>
</dbReference>
<sequence length="148" mass="17132">MLKFNYSFQKVVDLKTSEKNHAEMHLSSAIGQLNAEEQTLGRLFSDKSSLVDSIQEQTVGAVSALQLQQMQDYVNYIDQCILQKRQDIQTAQVKVEEKKEKLTTKMLDEKVWLQARGKALESFEKEEMLREQNELDEMATVRFASRAR</sequence>
<dbReference type="PATRIC" id="fig|915437.3.peg.100"/>
<evidence type="ECO:0000256" key="6">
    <source>
        <dbReference type="ARBA" id="ARBA00022500"/>
    </source>
</evidence>
<keyword evidence="4" id="KW-0813">Transport</keyword>
<evidence type="ECO:0000256" key="2">
    <source>
        <dbReference type="ARBA" id="ARBA00010004"/>
    </source>
</evidence>
<dbReference type="InterPro" id="IPR053716">
    <property type="entry name" value="Flag_assembly_chemotaxis_eff"/>
</dbReference>
<evidence type="ECO:0000256" key="8">
    <source>
        <dbReference type="ARBA" id="ARBA00022927"/>
    </source>
</evidence>
<evidence type="ECO:0000256" key="4">
    <source>
        <dbReference type="ARBA" id="ARBA00022448"/>
    </source>
</evidence>
<keyword evidence="11" id="KW-0969">Cilium</keyword>
<dbReference type="HOGENOM" id="CLU_139638_1_1_9"/>
<dbReference type="GO" id="GO:0006935">
    <property type="term" value="P:chemotaxis"/>
    <property type="evidence" value="ECO:0007669"/>
    <property type="project" value="UniProtKB-KW"/>
</dbReference>
<dbReference type="Pfam" id="PF02050">
    <property type="entry name" value="FliJ"/>
    <property type="match status" value="1"/>
</dbReference>
<keyword evidence="8" id="KW-0653">Protein transport</keyword>
<keyword evidence="11" id="KW-0282">Flagellum</keyword>
<keyword evidence="11" id="KW-0966">Cell projection</keyword>
<protein>
    <recommendedName>
        <fullName evidence="3">Flagellar FliJ protein</fullName>
    </recommendedName>
</protein>
<keyword evidence="9" id="KW-0472">Membrane</keyword>
<keyword evidence="12" id="KW-1185">Reference proteome</keyword>
<comment type="caution">
    <text evidence="11">The sequence shown here is derived from an EMBL/GenBank/DDBJ whole genome shotgun (WGS) entry which is preliminary data.</text>
</comment>
<evidence type="ECO:0000256" key="3">
    <source>
        <dbReference type="ARBA" id="ARBA00020392"/>
    </source>
</evidence>
<reference evidence="11 12" key="1">
    <citation type="submission" date="2013-07" db="EMBL/GenBank/DDBJ databases">
        <authorList>
            <consortium name="DOE Joint Genome Institute"/>
            <person name="Anderson I."/>
            <person name="Huntemann M."/>
            <person name="Han J."/>
            <person name="Chen A."/>
            <person name="Kyrpides N."/>
            <person name="Mavromatis K."/>
            <person name="Markowitz V."/>
            <person name="Palaniappan K."/>
            <person name="Ivanova N."/>
            <person name="Schaumberg A."/>
            <person name="Pati A."/>
            <person name="Liolios K."/>
            <person name="Nordberg H.P."/>
            <person name="Cantor M.N."/>
            <person name="Hua S.X."/>
            <person name="Woyke T."/>
        </authorList>
    </citation>
    <scope>NUCLEOTIDE SEQUENCE [LARGE SCALE GENOMIC DNA]</scope>
    <source>
        <strain evidence="11 12">DSM 19268</strain>
    </source>
</reference>
<keyword evidence="5" id="KW-1003">Cell membrane</keyword>
<dbReference type="GO" id="GO:0044781">
    <property type="term" value="P:bacterial-type flagellum organization"/>
    <property type="evidence" value="ECO:0007669"/>
    <property type="project" value="UniProtKB-KW"/>
</dbReference>
<evidence type="ECO:0000256" key="7">
    <source>
        <dbReference type="ARBA" id="ARBA00022795"/>
    </source>
</evidence>
<comment type="subcellular location">
    <subcellularLocation>
        <location evidence="1">Cell membrane</location>
        <topology evidence="1">Peripheral membrane protein</topology>
        <orientation evidence="1">Cytoplasmic side</orientation>
    </subcellularLocation>
</comment>
<dbReference type="InterPro" id="IPR012823">
    <property type="entry name" value="Flagell_FliJ"/>
</dbReference>
<dbReference type="Gene3D" id="1.10.287.1700">
    <property type="match status" value="1"/>
</dbReference>
<evidence type="ECO:0000313" key="11">
    <source>
        <dbReference type="EMBL" id="EXG83134.1"/>
    </source>
</evidence>
<dbReference type="EMBL" id="JFBU01000001">
    <property type="protein sequence ID" value="EXG83134.1"/>
    <property type="molecule type" value="Genomic_DNA"/>
</dbReference>
<keyword evidence="7" id="KW-1005">Bacterial flagellum biogenesis</keyword>
<keyword evidence="10" id="KW-1006">Bacterial flagellum protein export</keyword>
<evidence type="ECO:0000256" key="9">
    <source>
        <dbReference type="ARBA" id="ARBA00023136"/>
    </source>
</evidence>
<evidence type="ECO:0000256" key="10">
    <source>
        <dbReference type="ARBA" id="ARBA00023225"/>
    </source>
</evidence>
<gene>
    <name evidence="11" type="ORF">SacsacDRAFT_0099</name>
</gene>
<evidence type="ECO:0000256" key="1">
    <source>
        <dbReference type="ARBA" id="ARBA00004413"/>
    </source>
</evidence>
<dbReference type="AlphaFoldDB" id="A0A010ZWU0"/>
<comment type="similarity">
    <text evidence="2">Belongs to the FliJ family.</text>
</comment>
<keyword evidence="6" id="KW-0145">Chemotaxis</keyword>
<proteinExistence type="inferred from homology"/>
<dbReference type="GO" id="GO:0005886">
    <property type="term" value="C:plasma membrane"/>
    <property type="evidence" value="ECO:0007669"/>
    <property type="project" value="UniProtKB-SubCell"/>
</dbReference>
<organism evidence="11 12">
    <name type="scientific">Saccharibacillus sacchari DSM 19268</name>
    <dbReference type="NCBI Taxonomy" id="915437"/>
    <lineage>
        <taxon>Bacteria</taxon>
        <taxon>Bacillati</taxon>
        <taxon>Bacillota</taxon>
        <taxon>Bacilli</taxon>
        <taxon>Bacillales</taxon>
        <taxon>Paenibacillaceae</taxon>
        <taxon>Saccharibacillus</taxon>
    </lineage>
</organism>
<dbReference type="NCBIfam" id="TIGR02473">
    <property type="entry name" value="flagell_FliJ"/>
    <property type="match status" value="1"/>
</dbReference>
<dbReference type="GO" id="GO:0071973">
    <property type="term" value="P:bacterial-type flagellum-dependent cell motility"/>
    <property type="evidence" value="ECO:0007669"/>
    <property type="project" value="InterPro"/>
</dbReference>
<name>A0A010ZWU0_9BACL</name>
<accession>A0A010ZWU0</accession>
<evidence type="ECO:0000256" key="5">
    <source>
        <dbReference type="ARBA" id="ARBA00022475"/>
    </source>
</evidence>
<dbReference type="GO" id="GO:0015031">
    <property type="term" value="P:protein transport"/>
    <property type="evidence" value="ECO:0007669"/>
    <property type="project" value="UniProtKB-KW"/>
</dbReference>
<dbReference type="GO" id="GO:0009288">
    <property type="term" value="C:bacterial-type flagellum"/>
    <property type="evidence" value="ECO:0007669"/>
    <property type="project" value="InterPro"/>
</dbReference>
<evidence type="ECO:0000313" key="12">
    <source>
        <dbReference type="Proteomes" id="UP000053380"/>
    </source>
</evidence>